<comment type="similarity">
    <text evidence="2">Belongs to the krueppel C2H2-type zinc-finger protein family.</text>
</comment>
<evidence type="ECO:0000313" key="16">
    <source>
        <dbReference type="Proteomes" id="UP000265703"/>
    </source>
</evidence>
<dbReference type="STRING" id="658196.A0A397SEV3"/>
<dbReference type="InterPro" id="IPR050806">
    <property type="entry name" value="pacC/RIM101"/>
</dbReference>
<evidence type="ECO:0000256" key="13">
    <source>
        <dbReference type="SAM" id="MobiDB-lite"/>
    </source>
</evidence>
<dbReference type="Gene3D" id="3.30.160.60">
    <property type="entry name" value="Classic Zinc Finger"/>
    <property type="match status" value="2"/>
</dbReference>
<keyword evidence="6 12" id="KW-0863">Zinc-finger</keyword>
<proteinExistence type="inferred from homology"/>
<dbReference type="PANTHER" id="PTHR47257:SF1">
    <property type="entry name" value="PH-RESPONSE TRANSCRIPTION FACTOR PACC_RIM101"/>
    <property type="match status" value="1"/>
</dbReference>
<evidence type="ECO:0000256" key="8">
    <source>
        <dbReference type="ARBA" id="ARBA00023015"/>
    </source>
</evidence>
<dbReference type="FunFam" id="3.30.160.60:FF:000761">
    <property type="entry name" value="Zinc finger protein 449"/>
    <property type="match status" value="1"/>
</dbReference>
<dbReference type="SMART" id="SM00355">
    <property type="entry name" value="ZnF_C2H2"/>
    <property type="match status" value="3"/>
</dbReference>
<evidence type="ECO:0000256" key="11">
    <source>
        <dbReference type="ARBA" id="ARBA00038089"/>
    </source>
</evidence>
<dbReference type="OrthoDB" id="6155966at2759"/>
<evidence type="ECO:0000256" key="10">
    <source>
        <dbReference type="ARBA" id="ARBA00023242"/>
    </source>
</evidence>
<keyword evidence="7" id="KW-0862">Zinc</keyword>
<dbReference type="GO" id="GO:0005634">
    <property type="term" value="C:nucleus"/>
    <property type="evidence" value="ECO:0007669"/>
    <property type="project" value="UniProtKB-SubCell"/>
</dbReference>
<feature type="region of interest" description="Disordered" evidence="13">
    <location>
        <begin position="119"/>
        <end position="157"/>
    </location>
</feature>
<evidence type="ECO:0000256" key="5">
    <source>
        <dbReference type="ARBA" id="ARBA00022737"/>
    </source>
</evidence>
<organism evidence="15 16">
    <name type="scientific">Glomus cerebriforme</name>
    <dbReference type="NCBI Taxonomy" id="658196"/>
    <lineage>
        <taxon>Eukaryota</taxon>
        <taxon>Fungi</taxon>
        <taxon>Fungi incertae sedis</taxon>
        <taxon>Mucoromycota</taxon>
        <taxon>Glomeromycotina</taxon>
        <taxon>Glomeromycetes</taxon>
        <taxon>Glomerales</taxon>
        <taxon>Glomeraceae</taxon>
        <taxon>Glomus</taxon>
    </lineage>
</organism>
<evidence type="ECO:0000256" key="1">
    <source>
        <dbReference type="ARBA" id="ARBA00004123"/>
    </source>
</evidence>
<reference evidence="15 16" key="1">
    <citation type="submission" date="2018-06" db="EMBL/GenBank/DDBJ databases">
        <title>Comparative genomics reveals the genomic features of Rhizophagus irregularis, R. cerebriforme, R. diaphanum and Gigaspora rosea, and their symbiotic lifestyle signature.</title>
        <authorList>
            <person name="Morin E."/>
            <person name="San Clemente H."/>
            <person name="Chen E.C.H."/>
            <person name="De La Providencia I."/>
            <person name="Hainaut M."/>
            <person name="Kuo A."/>
            <person name="Kohler A."/>
            <person name="Murat C."/>
            <person name="Tang N."/>
            <person name="Roy S."/>
            <person name="Loubradou J."/>
            <person name="Henrissat B."/>
            <person name="Grigoriev I.V."/>
            <person name="Corradi N."/>
            <person name="Roux C."/>
            <person name="Martin F.M."/>
        </authorList>
    </citation>
    <scope>NUCLEOTIDE SEQUENCE [LARGE SCALE GENOMIC DNA]</scope>
    <source>
        <strain evidence="15 16">DAOM 227022</strain>
    </source>
</reference>
<evidence type="ECO:0000259" key="14">
    <source>
        <dbReference type="PROSITE" id="PS50157"/>
    </source>
</evidence>
<comment type="similarity">
    <text evidence="11">Belongs to the pacC/RIM101 family.</text>
</comment>
<comment type="caution">
    <text evidence="15">The sequence shown here is derived from an EMBL/GenBank/DDBJ whole genome shotgun (WGS) entry which is preliminary data.</text>
</comment>
<comment type="subcellular location">
    <subcellularLocation>
        <location evidence="1">Nucleus</location>
    </subcellularLocation>
</comment>
<evidence type="ECO:0000256" key="6">
    <source>
        <dbReference type="ARBA" id="ARBA00022771"/>
    </source>
</evidence>
<dbReference type="InterPro" id="IPR013087">
    <property type="entry name" value="Znf_C2H2_type"/>
</dbReference>
<keyword evidence="10" id="KW-0539">Nucleus</keyword>
<keyword evidence="4" id="KW-0479">Metal-binding</keyword>
<dbReference type="Proteomes" id="UP000265703">
    <property type="component" value="Unassembled WGS sequence"/>
</dbReference>
<feature type="compositionally biased region" description="Basic and acidic residues" evidence="13">
    <location>
        <begin position="507"/>
        <end position="519"/>
    </location>
</feature>
<name>A0A397SEV3_9GLOM</name>
<keyword evidence="8" id="KW-0805">Transcription regulation</keyword>
<feature type="domain" description="C2H2-type" evidence="14">
    <location>
        <begin position="15"/>
        <end position="45"/>
    </location>
</feature>
<feature type="region of interest" description="Disordered" evidence="13">
    <location>
        <begin position="498"/>
        <end position="519"/>
    </location>
</feature>
<dbReference type="Pfam" id="PF00096">
    <property type="entry name" value="zf-C2H2"/>
    <property type="match status" value="1"/>
</dbReference>
<accession>A0A397SEV3</accession>
<feature type="compositionally biased region" description="Low complexity" evidence="13">
    <location>
        <begin position="129"/>
        <end position="153"/>
    </location>
</feature>
<keyword evidence="16" id="KW-1185">Reference proteome</keyword>
<dbReference type="GO" id="GO:0045944">
    <property type="term" value="P:positive regulation of transcription by RNA polymerase II"/>
    <property type="evidence" value="ECO:0007669"/>
    <property type="project" value="TreeGrafter"/>
</dbReference>
<evidence type="ECO:0000256" key="7">
    <source>
        <dbReference type="ARBA" id="ARBA00022833"/>
    </source>
</evidence>
<keyword evidence="9" id="KW-0804">Transcription</keyword>
<dbReference type="SUPFAM" id="SSF57667">
    <property type="entry name" value="beta-beta-alpha zinc fingers"/>
    <property type="match status" value="1"/>
</dbReference>
<evidence type="ECO:0000256" key="3">
    <source>
        <dbReference type="ARBA" id="ARBA00022491"/>
    </source>
</evidence>
<dbReference type="PROSITE" id="PS50157">
    <property type="entry name" value="ZINC_FINGER_C2H2_2"/>
    <property type="match status" value="3"/>
</dbReference>
<evidence type="ECO:0000256" key="12">
    <source>
        <dbReference type="PROSITE-ProRule" id="PRU00042"/>
    </source>
</evidence>
<gene>
    <name evidence="15" type="ORF">C1645_833886</name>
</gene>
<feature type="domain" description="C2H2-type" evidence="14">
    <location>
        <begin position="81"/>
        <end position="108"/>
    </location>
</feature>
<feature type="domain" description="C2H2-type" evidence="14">
    <location>
        <begin position="51"/>
        <end position="80"/>
    </location>
</feature>
<evidence type="ECO:0000313" key="15">
    <source>
        <dbReference type="EMBL" id="RIA83399.1"/>
    </source>
</evidence>
<protein>
    <recommendedName>
        <fullName evidence="14">C2H2-type domain-containing protein</fullName>
    </recommendedName>
</protein>
<evidence type="ECO:0000256" key="4">
    <source>
        <dbReference type="ARBA" id="ARBA00022723"/>
    </source>
</evidence>
<dbReference type="EMBL" id="QKYT01000575">
    <property type="protein sequence ID" value="RIA83399.1"/>
    <property type="molecule type" value="Genomic_DNA"/>
</dbReference>
<dbReference type="InterPro" id="IPR036236">
    <property type="entry name" value="Znf_C2H2_sf"/>
</dbReference>
<keyword evidence="5" id="KW-0677">Repeat</keyword>
<dbReference type="PANTHER" id="PTHR47257">
    <property type="entry name" value="PH-RESPONSE TRANSCRIPTION FACTOR PACC/RIM101"/>
    <property type="match status" value="1"/>
</dbReference>
<keyword evidence="3" id="KW-0678">Repressor</keyword>
<sequence>MTLTTPPPSVKSEELVCLWDQCFRTFEDPELLYGHLAHDHVGRKSTGNLCLNCHWDKCEVVTTKRDHITSHLRVHVPLKPHVCENCKKAFKRPQDLKKHEKIHTDQHQQQILMGRTNRARNLQPPTPPHCSSSSEHSPSISSASSPHHIPLSPGNSVTSDLTNNDYLPSNYDYSQIANTDIYNYPNAFLMDSTSGLNYNRTNNKRSVDVFDGFVQDVKRKRIEPHYNDVLFRKLETLSKVMNQEGLEFDSLPSLNTKEDFNQISEFFACTMRELNHDQILDENGFDILGSYDSNPQLMSLPLDTFSTDTNTYLNLDDSNTVDTNILYPDNYSTTVNPPVVLSIPTTIPTTTDLYNSNAFPSPPEETNNWSANGLFDQLIYDTANQTTSTSTTTTATTTPQPFSATQSLVFTSGSGYEVPVSLPTTEYIDVAPELTPQQIHVKAQHNAPTKSTSSIEKIPKIEALSAPIVKKESQEEDTNSVISKDVKPCAQSSEIMTRISPSVSQKKQGEEAKTPKQEKTDDIMDLLSKSLYDIDLDGDKKINDKKIDNVLRAKHAALVATLYNKFNQLSKRLDEHVKETDNVKVKIEVGY</sequence>
<dbReference type="PROSITE" id="PS00028">
    <property type="entry name" value="ZINC_FINGER_C2H2_1"/>
    <property type="match status" value="2"/>
</dbReference>
<evidence type="ECO:0000256" key="9">
    <source>
        <dbReference type="ARBA" id="ARBA00023163"/>
    </source>
</evidence>
<evidence type="ECO:0000256" key="2">
    <source>
        <dbReference type="ARBA" id="ARBA00006991"/>
    </source>
</evidence>
<dbReference type="AlphaFoldDB" id="A0A397SEV3"/>
<dbReference type="GO" id="GO:0008270">
    <property type="term" value="F:zinc ion binding"/>
    <property type="evidence" value="ECO:0007669"/>
    <property type="project" value="UniProtKB-KW"/>
</dbReference>